<evidence type="ECO:0000313" key="2">
    <source>
        <dbReference type="Proteomes" id="UP000193061"/>
    </source>
</evidence>
<dbReference type="AlphaFoldDB" id="A0A1X6Z0B4"/>
<evidence type="ECO:0000313" key="1">
    <source>
        <dbReference type="EMBL" id="SLN36653.1"/>
    </source>
</evidence>
<dbReference type="PANTHER" id="PTHR33835:SF1">
    <property type="entry name" value="METALLO-BETA-LACTAMASE DOMAIN-CONTAINING PROTEIN"/>
    <property type="match status" value="1"/>
</dbReference>
<evidence type="ECO:0008006" key="3">
    <source>
        <dbReference type="Google" id="ProtNLM"/>
    </source>
</evidence>
<dbReference type="Proteomes" id="UP000193061">
    <property type="component" value="Unassembled WGS sequence"/>
</dbReference>
<dbReference type="RefSeq" id="WP_085805273.1">
    <property type="nucleotide sequence ID" value="NZ_FWFX01000004.1"/>
</dbReference>
<dbReference type="Pfam" id="PF14234">
    <property type="entry name" value="DUF4336"/>
    <property type="match status" value="1"/>
</dbReference>
<organism evidence="1 2">
    <name type="scientific">Roseovarius albus</name>
    <dbReference type="NCBI Taxonomy" id="1247867"/>
    <lineage>
        <taxon>Bacteria</taxon>
        <taxon>Pseudomonadati</taxon>
        <taxon>Pseudomonadota</taxon>
        <taxon>Alphaproteobacteria</taxon>
        <taxon>Rhodobacterales</taxon>
        <taxon>Roseobacteraceae</taxon>
        <taxon>Roseovarius</taxon>
    </lineage>
</organism>
<reference evidence="1 2" key="1">
    <citation type="submission" date="2017-03" db="EMBL/GenBank/DDBJ databases">
        <authorList>
            <person name="Afonso C.L."/>
            <person name="Miller P.J."/>
            <person name="Scott M.A."/>
            <person name="Spackman E."/>
            <person name="Goraichik I."/>
            <person name="Dimitrov K.M."/>
            <person name="Suarez D.L."/>
            <person name="Swayne D.E."/>
        </authorList>
    </citation>
    <scope>NUCLEOTIDE SEQUENCE [LARGE SCALE GENOMIC DNA]</scope>
    <source>
        <strain evidence="1 2">CECT 7450</strain>
    </source>
</reference>
<proteinExistence type="predicted"/>
<dbReference type="PANTHER" id="PTHR33835">
    <property type="entry name" value="YALI0C07656P"/>
    <property type="match status" value="1"/>
</dbReference>
<keyword evidence="2" id="KW-1185">Reference proteome</keyword>
<sequence>MLISISDGLWVVDGECVKFWGFVYPTRSVVVRLNNGGIWVWSPIQCGEELAQEVANLGPVTHLVSPCPIHHLFIGDWKERFPEAKIWGPLSTQKKRADLTFEPALTDDAPDDWCEEIEQFHVDESRANDEVLFLHHKSNTLIMADFSENFTDEFLKTHWRPWQRWIARHWGVVKGKGYAPLDWRVTFRKRTKLKELKATLLSRPVENVIMAHGTMQISNGQAYLNQCLAWI</sequence>
<name>A0A1X6Z0B4_9RHOB</name>
<dbReference type="EMBL" id="FWFX01000004">
    <property type="protein sequence ID" value="SLN36653.1"/>
    <property type="molecule type" value="Genomic_DNA"/>
</dbReference>
<gene>
    <name evidence="1" type="ORF">ROA7450_01740</name>
</gene>
<dbReference type="InterPro" id="IPR025638">
    <property type="entry name" value="DUF4336"/>
</dbReference>
<dbReference type="OrthoDB" id="450111at2"/>
<protein>
    <recommendedName>
        <fullName evidence="3">DUF4336 domain-containing protein</fullName>
    </recommendedName>
</protein>
<accession>A0A1X6Z0B4</accession>
<dbReference type="InterPro" id="IPR036866">
    <property type="entry name" value="RibonucZ/Hydroxyglut_hydro"/>
</dbReference>
<dbReference type="SUPFAM" id="SSF56281">
    <property type="entry name" value="Metallo-hydrolase/oxidoreductase"/>
    <property type="match status" value="1"/>
</dbReference>